<evidence type="ECO:0000256" key="1">
    <source>
        <dbReference type="ARBA" id="ARBA00001107"/>
    </source>
</evidence>
<evidence type="ECO:0000259" key="12">
    <source>
        <dbReference type="Pfam" id="PF02744"/>
    </source>
</evidence>
<dbReference type="GO" id="GO:0008108">
    <property type="term" value="F:UDP-glucose:hexose-1-phosphate uridylyltransferase activity"/>
    <property type="evidence" value="ECO:0007669"/>
    <property type="project" value="UniProtKB-UniRule"/>
</dbReference>
<dbReference type="PANTHER" id="PTHR39191">
    <property type="entry name" value="GALACTOSE-1-PHOSPHATE URIDYLYLTRANSFERASE"/>
    <property type="match status" value="1"/>
</dbReference>
<evidence type="ECO:0000256" key="7">
    <source>
        <dbReference type="ARBA" id="ARBA00022695"/>
    </source>
</evidence>
<organism evidence="13 14">
    <name type="scientific">Proteiniclasticum sediminis</name>
    <dbReference type="NCBI Taxonomy" id="2804028"/>
    <lineage>
        <taxon>Bacteria</taxon>
        <taxon>Bacillati</taxon>
        <taxon>Bacillota</taxon>
        <taxon>Clostridia</taxon>
        <taxon>Eubacteriales</taxon>
        <taxon>Clostridiaceae</taxon>
        <taxon>Proteiniclasticum</taxon>
    </lineage>
</organism>
<dbReference type="GO" id="GO:0006012">
    <property type="term" value="P:galactose metabolic process"/>
    <property type="evidence" value="ECO:0007669"/>
    <property type="project" value="UniProtKB-UniRule"/>
</dbReference>
<dbReference type="Pfam" id="PF02744">
    <property type="entry name" value="GalP_UDP_tr_C"/>
    <property type="match status" value="1"/>
</dbReference>
<protein>
    <recommendedName>
        <fullName evidence="10">Galactose-1-phosphate uridylyltransferase</fullName>
        <shortName evidence="10">Gal-1-P uridylyltransferase</shortName>
        <ecNumber evidence="10">2.7.7.12</ecNumber>
    </recommendedName>
    <alternativeName>
        <fullName evidence="10">UDP-glucose--hexose-1-phosphate uridylyltransferase</fullName>
    </alternativeName>
</protein>
<comment type="similarity">
    <text evidence="4 10">Belongs to the galactose-1-phosphate uridylyltransferase type 2 family.</text>
</comment>
<dbReference type="GO" id="GO:0005737">
    <property type="term" value="C:cytoplasm"/>
    <property type="evidence" value="ECO:0007669"/>
    <property type="project" value="UniProtKB-SubCell"/>
</dbReference>
<comment type="caution">
    <text evidence="13">The sequence shown here is derived from an EMBL/GenBank/DDBJ whole genome shotgun (WGS) entry which is preliminary data.</text>
</comment>
<feature type="domain" description="Galactose-1-phosphate uridyl transferase N-terminal" evidence="11">
    <location>
        <begin position="21"/>
        <end position="232"/>
    </location>
</feature>
<gene>
    <name evidence="10" type="primary">galT</name>
    <name evidence="13" type="ORF">KCG48_03265</name>
</gene>
<reference evidence="13" key="1">
    <citation type="submission" date="2021-04" db="EMBL/GenBank/DDBJ databases">
        <title>Proteiniclasticum sedimins sp. nov., an obligate anaerobic bacterium isolated from anaerobic sludge.</title>
        <authorList>
            <person name="Liu J."/>
        </authorList>
    </citation>
    <scope>NUCLEOTIDE SEQUENCE</scope>
    <source>
        <strain evidence="13">BAD-10</strain>
    </source>
</reference>
<dbReference type="Proteomes" id="UP000675379">
    <property type="component" value="Unassembled WGS sequence"/>
</dbReference>
<keyword evidence="5 10" id="KW-0963">Cytoplasm</keyword>
<evidence type="ECO:0000256" key="10">
    <source>
        <dbReference type="HAMAP-Rule" id="MF_00571"/>
    </source>
</evidence>
<keyword evidence="14" id="KW-1185">Reference proteome</keyword>
<accession>A0A941HQD0</accession>
<keyword evidence="7 10" id="KW-0548">Nucleotidyltransferase</keyword>
<dbReference type="Pfam" id="PF01087">
    <property type="entry name" value="GalP_UDP_transf"/>
    <property type="match status" value="1"/>
</dbReference>
<evidence type="ECO:0000256" key="3">
    <source>
        <dbReference type="ARBA" id="ARBA00004947"/>
    </source>
</evidence>
<evidence type="ECO:0000256" key="6">
    <source>
        <dbReference type="ARBA" id="ARBA00022679"/>
    </source>
</evidence>
<dbReference type="HAMAP" id="MF_00571">
    <property type="entry name" value="GalP_UDP_trans"/>
    <property type="match status" value="1"/>
</dbReference>
<dbReference type="PIRSF" id="PIRSF006005">
    <property type="entry name" value="GalT_BS"/>
    <property type="match status" value="1"/>
</dbReference>
<dbReference type="AlphaFoldDB" id="A0A941HQD0"/>
<dbReference type="EC" id="2.7.7.12" evidence="10"/>
<evidence type="ECO:0000256" key="9">
    <source>
        <dbReference type="ARBA" id="ARBA00023277"/>
    </source>
</evidence>
<name>A0A941HQD0_9CLOT</name>
<dbReference type="InterPro" id="IPR000766">
    <property type="entry name" value="GalP_uridyl_Trfase_II"/>
</dbReference>
<evidence type="ECO:0000259" key="11">
    <source>
        <dbReference type="Pfam" id="PF01087"/>
    </source>
</evidence>
<dbReference type="PROSITE" id="PS01163">
    <property type="entry name" value="GAL_P_UDP_TRANSF_II"/>
    <property type="match status" value="1"/>
</dbReference>
<dbReference type="EMBL" id="JAGSCS010000003">
    <property type="protein sequence ID" value="MBR0575353.1"/>
    <property type="molecule type" value="Genomic_DNA"/>
</dbReference>
<comment type="subcellular location">
    <subcellularLocation>
        <location evidence="2 10">Cytoplasm</location>
    </subcellularLocation>
</comment>
<keyword evidence="9 10" id="KW-0119">Carbohydrate metabolism</keyword>
<comment type="catalytic activity">
    <reaction evidence="1 10">
        <text>alpha-D-galactose 1-phosphate + UDP-alpha-D-glucose = alpha-D-glucose 1-phosphate + UDP-alpha-D-galactose</text>
        <dbReference type="Rhea" id="RHEA:13989"/>
        <dbReference type="ChEBI" id="CHEBI:58336"/>
        <dbReference type="ChEBI" id="CHEBI:58601"/>
        <dbReference type="ChEBI" id="CHEBI:58885"/>
        <dbReference type="ChEBI" id="CHEBI:66914"/>
        <dbReference type="EC" id="2.7.7.12"/>
    </reaction>
</comment>
<dbReference type="NCBIfam" id="NF003629">
    <property type="entry name" value="PRK05270.1-2"/>
    <property type="match status" value="1"/>
</dbReference>
<dbReference type="InterPro" id="IPR005849">
    <property type="entry name" value="GalP_Utransf_N"/>
</dbReference>
<evidence type="ECO:0000313" key="14">
    <source>
        <dbReference type="Proteomes" id="UP000675379"/>
    </source>
</evidence>
<feature type="domain" description="Galactose-1-phosphate uridyl transferase C-terminal" evidence="12">
    <location>
        <begin position="249"/>
        <end position="425"/>
    </location>
</feature>
<evidence type="ECO:0000256" key="4">
    <source>
        <dbReference type="ARBA" id="ARBA00008706"/>
    </source>
</evidence>
<evidence type="ECO:0000313" key="13">
    <source>
        <dbReference type="EMBL" id="MBR0575353.1"/>
    </source>
</evidence>
<evidence type="ECO:0000256" key="8">
    <source>
        <dbReference type="ARBA" id="ARBA00023144"/>
    </source>
</evidence>
<dbReference type="InterPro" id="IPR005850">
    <property type="entry name" value="GalP_Utransf_C"/>
</dbReference>
<comment type="pathway">
    <text evidence="3 10">Carbohydrate metabolism; galactose metabolism.</text>
</comment>
<dbReference type="RefSeq" id="WP_211799878.1">
    <property type="nucleotide sequence ID" value="NZ_JAGSCS010000003.1"/>
</dbReference>
<proteinExistence type="inferred from homology"/>
<dbReference type="InterPro" id="IPR023425">
    <property type="entry name" value="GalP_uridyl_Trfase_II_CS"/>
</dbReference>
<keyword evidence="6 10" id="KW-0808">Transferase</keyword>
<sequence>MIDINLDVKRLVSYAVRKQLIEEADRIYATNALMEVLNEDHYVDVEGPCLEEPVEDILQRIRLWAVEQGKVENDSNELLDLLDTKLMGVFVSKPSEYLKAFWARYGISPKSATKFSYDFARATNYIREQRVAKDVKWVHETPFGPLDLTINLSKPEKDPRMIAKARTTAQGAYPQCLLCKENEGYAGRLDYPARQNHRIIPLTLAGEPWFMQYSPYVYYNEHCIVFKGEHEPMKITPKTIHRLLDFVTLFPHYLMGSNADLPIVGGSILTHDHFQGGNFEFGLAKAKEEPGVSLGNTGVEASIVHWPMSVIRLKGSAPEALLKVAALILERWKTYSDEEVNLLASTEGEEHNTITPVVRFRKGRYEVDLILRNNRRDAQHPTGIFHTQPQYHHIKWENIGLIECMGLAVLPGRLKKEFERMKAPMLLGNWEAIAQDEELKKHKDFALNILLRHKDLSEDNYEGILFQEIGEVFHKILLDCGIFKHDEKGRAAFARCCEALYEDQI</sequence>
<evidence type="ECO:0000256" key="5">
    <source>
        <dbReference type="ARBA" id="ARBA00022490"/>
    </source>
</evidence>
<keyword evidence="8 10" id="KW-0299">Galactose metabolism</keyword>
<evidence type="ECO:0000256" key="2">
    <source>
        <dbReference type="ARBA" id="ARBA00004496"/>
    </source>
</evidence>
<dbReference type="PANTHER" id="PTHR39191:SF1">
    <property type="entry name" value="DUF4922 DOMAIN-CONTAINING PROTEIN"/>
    <property type="match status" value="1"/>
</dbReference>